<keyword evidence="2" id="KW-1185">Reference proteome</keyword>
<proteinExistence type="predicted"/>
<dbReference type="AlphaFoldDB" id="A0A1I3T1K3"/>
<organism evidence="1 2">
    <name type="scientific">Brevibacillus centrosporus</name>
    <dbReference type="NCBI Taxonomy" id="54910"/>
    <lineage>
        <taxon>Bacteria</taxon>
        <taxon>Bacillati</taxon>
        <taxon>Bacillota</taxon>
        <taxon>Bacilli</taxon>
        <taxon>Bacillales</taxon>
        <taxon>Paenibacillaceae</taxon>
        <taxon>Brevibacillus</taxon>
    </lineage>
</organism>
<dbReference type="STRING" id="1884381.SAMN05518846_104393"/>
<name>A0A1I3T1K3_9BACL</name>
<sequence>MIHADSIFRRVCEECLSITTEKHCPVCGHGQTREIVINVQSGKRIRK</sequence>
<accession>A0A1I3T1K3</accession>
<evidence type="ECO:0000313" key="2">
    <source>
        <dbReference type="Proteomes" id="UP000198915"/>
    </source>
</evidence>
<gene>
    <name evidence="1" type="ORF">SAMN05518846_104393</name>
</gene>
<protein>
    <submittedName>
        <fullName evidence="1">Uncharacterized protein</fullName>
    </submittedName>
</protein>
<dbReference type="InterPro" id="IPR038589">
    <property type="entry name" value="Spt4_dom_sf"/>
</dbReference>
<dbReference type="Gene3D" id="2.20.28.90">
    <property type="match status" value="1"/>
</dbReference>
<reference evidence="2" key="1">
    <citation type="submission" date="2016-10" db="EMBL/GenBank/DDBJ databases">
        <authorList>
            <person name="Varghese N."/>
            <person name="Submissions S."/>
        </authorList>
    </citation>
    <scope>NUCLEOTIDE SEQUENCE [LARGE SCALE GENOMIC DNA]</scope>
    <source>
        <strain evidence="2">OK042</strain>
    </source>
</reference>
<dbReference type="EMBL" id="FORT01000004">
    <property type="protein sequence ID" value="SFJ64988.1"/>
    <property type="molecule type" value="Genomic_DNA"/>
</dbReference>
<dbReference type="RefSeq" id="WP_170184353.1">
    <property type="nucleotide sequence ID" value="NZ_BJOE01000008.1"/>
</dbReference>
<evidence type="ECO:0000313" key="1">
    <source>
        <dbReference type="EMBL" id="SFJ64988.1"/>
    </source>
</evidence>
<dbReference type="Proteomes" id="UP000198915">
    <property type="component" value="Unassembled WGS sequence"/>
</dbReference>